<evidence type="ECO:0000259" key="1">
    <source>
        <dbReference type="Pfam" id="PF01370"/>
    </source>
</evidence>
<dbReference type="InterPro" id="IPR036291">
    <property type="entry name" value="NAD(P)-bd_dom_sf"/>
</dbReference>
<dbReference type="EMBL" id="JARACI010001188">
    <property type="protein sequence ID" value="MDD9208070.1"/>
    <property type="molecule type" value="Genomic_DNA"/>
</dbReference>
<protein>
    <submittedName>
        <fullName evidence="2">NAD(P)H-binding protein</fullName>
    </submittedName>
</protein>
<evidence type="ECO:0000313" key="2">
    <source>
        <dbReference type="EMBL" id="MDD9208070.1"/>
    </source>
</evidence>
<gene>
    <name evidence="2" type="ORF">PU560_16585</name>
</gene>
<sequence length="250" mass="26199">MRVAVAGGTGTVGRHVVRAAQDAGHETVVLARSSGVDLSSGDGVEQALAGVDAVVDVSNITALRRAPAQEFFTTATTHLMAAGSRAGVQHHVVLSIVGVDRVPLGYYQAKRYQERLALVGPVPASVLRATQFYELAAQLPDRVPGPVAVVPRMRSRPVAAREVAVALVALLEREPVGLGPEMAGPEEHDMADLVRRVVQARGQRRRVVGVRAPGAAGRTMASGGLLPTADGPRGQVTFEQWLSTEHPGPG</sequence>
<dbReference type="Proteomes" id="UP001165561">
    <property type="component" value="Unassembled WGS sequence"/>
</dbReference>
<comment type="caution">
    <text evidence="2">The sequence shown here is derived from an EMBL/GenBank/DDBJ whole genome shotgun (WGS) entry which is preliminary data.</text>
</comment>
<proteinExistence type="predicted"/>
<dbReference type="InterPro" id="IPR001509">
    <property type="entry name" value="Epimerase_deHydtase"/>
</dbReference>
<dbReference type="PANTHER" id="PTHR12126">
    <property type="entry name" value="NADH-UBIQUINONE OXIDOREDUCTASE 39 KDA SUBUNIT-RELATED"/>
    <property type="match status" value="1"/>
</dbReference>
<dbReference type="PANTHER" id="PTHR12126:SF11">
    <property type="entry name" value="NADH DEHYDROGENASE [UBIQUINONE] 1 ALPHA SUBCOMPLEX SUBUNIT 9, MITOCHONDRIAL"/>
    <property type="match status" value="1"/>
</dbReference>
<organism evidence="2 3">
    <name type="scientific">Georgenia halotolerans</name>
    <dbReference type="NCBI Taxonomy" id="3028317"/>
    <lineage>
        <taxon>Bacteria</taxon>
        <taxon>Bacillati</taxon>
        <taxon>Actinomycetota</taxon>
        <taxon>Actinomycetes</taxon>
        <taxon>Micrococcales</taxon>
        <taxon>Bogoriellaceae</taxon>
        <taxon>Georgenia</taxon>
    </lineage>
</organism>
<name>A0ABT5U178_9MICO</name>
<dbReference type="Gene3D" id="3.40.50.720">
    <property type="entry name" value="NAD(P)-binding Rossmann-like Domain"/>
    <property type="match status" value="1"/>
</dbReference>
<dbReference type="InterPro" id="IPR051207">
    <property type="entry name" value="ComplexI_NDUFA9_subunit"/>
</dbReference>
<dbReference type="Pfam" id="PF01370">
    <property type="entry name" value="Epimerase"/>
    <property type="match status" value="1"/>
</dbReference>
<accession>A0ABT5U178</accession>
<feature type="domain" description="NAD-dependent epimerase/dehydratase" evidence="1">
    <location>
        <begin position="3"/>
        <end position="89"/>
    </location>
</feature>
<reference evidence="2" key="1">
    <citation type="submission" date="2023-02" db="EMBL/GenBank/DDBJ databases">
        <title>Georgenia sp.10Sc9-8, isolated from a soil sample collected from the Taklamakan desert.</title>
        <authorList>
            <person name="Liu S."/>
        </authorList>
    </citation>
    <scope>NUCLEOTIDE SEQUENCE</scope>
    <source>
        <strain evidence="2">10Sc9-8</strain>
    </source>
</reference>
<evidence type="ECO:0000313" key="3">
    <source>
        <dbReference type="Proteomes" id="UP001165561"/>
    </source>
</evidence>
<dbReference type="SUPFAM" id="SSF51735">
    <property type="entry name" value="NAD(P)-binding Rossmann-fold domains"/>
    <property type="match status" value="1"/>
</dbReference>
<keyword evidence="3" id="KW-1185">Reference proteome</keyword>